<dbReference type="Proteomes" id="UP001168821">
    <property type="component" value="Unassembled WGS sequence"/>
</dbReference>
<dbReference type="Pfam" id="PF02958">
    <property type="entry name" value="EcKL"/>
    <property type="match status" value="1"/>
</dbReference>
<reference evidence="1" key="1">
    <citation type="journal article" date="2023" name="G3 (Bethesda)">
        <title>Whole genome assemblies of Zophobas morio and Tenebrio molitor.</title>
        <authorList>
            <person name="Kaur S."/>
            <person name="Stinson S.A."/>
            <person name="diCenzo G.C."/>
        </authorList>
    </citation>
    <scope>NUCLEOTIDE SEQUENCE</scope>
    <source>
        <strain evidence="1">QUZm001</strain>
    </source>
</reference>
<accession>A0AA38I1G9</accession>
<evidence type="ECO:0000313" key="1">
    <source>
        <dbReference type="EMBL" id="KAJ3646077.1"/>
    </source>
</evidence>
<protein>
    <submittedName>
        <fullName evidence="1">Uncharacterized protein</fullName>
    </submittedName>
</protein>
<name>A0AA38I1G9_9CUCU</name>
<comment type="caution">
    <text evidence="1">The sequence shown here is derived from an EMBL/GenBank/DDBJ whole genome shotgun (WGS) entry which is preliminary data.</text>
</comment>
<dbReference type="InterPro" id="IPR004119">
    <property type="entry name" value="EcKL"/>
</dbReference>
<keyword evidence="2" id="KW-1185">Reference proteome</keyword>
<dbReference type="PANTHER" id="PTHR11012:SF30">
    <property type="entry name" value="PROTEIN KINASE-LIKE DOMAIN-CONTAINING"/>
    <property type="match status" value="1"/>
</dbReference>
<proteinExistence type="predicted"/>
<gene>
    <name evidence="1" type="ORF">Zmor_023688</name>
</gene>
<evidence type="ECO:0000313" key="2">
    <source>
        <dbReference type="Proteomes" id="UP001168821"/>
    </source>
</evidence>
<sequence>MEGRTDRDSDVQKWLKVVLAEENLEKFSVKTTGSSEKGDRYIGDVIFVVVAGTDKEGKNKEYDLVLKCSKPSDALMKSAFGFRKAFVREAYLYEKVFPLFKQFQVSKGVEKPFDSVSKCYGVYRDEFRHVIVLENLKKLGYDL</sequence>
<dbReference type="EMBL" id="JALNTZ010000007">
    <property type="protein sequence ID" value="KAJ3646077.1"/>
    <property type="molecule type" value="Genomic_DNA"/>
</dbReference>
<organism evidence="1 2">
    <name type="scientific">Zophobas morio</name>
    <dbReference type="NCBI Taxonomy" id="2755281"/>
    <lineage>
        <taxon>Eukaryota</taxon>
        <taxon>Metazoa</taxon>
        <taxon>Ecdysozoa</taxon>
        <taxon>Arthropoda</taxon>
        <taxon>Hexapoda</taxon>
        <taxon>Insecta</taxon>
        <taxon>Pterygota</taxon>
        <taxon>Neoptera</taxon>
        <taxon>Endopterygota</taxon>
        <taxon>Coleoptera</taxon>
        <taxon>Polyphaga</taxon>
        <taxon>Cucujiformia</taxon>
        <taxon>Tenebrionidae</taxon>
        <taxon>Zophobas</taxon>
    </lineage>
</organism>
<dbReference type="AlphaFoldDB" id="A0AA38I1G9"/>
<dbReference type="PANTHER" id="PTHR11012">
    <property type="entry name" value="PROTEIN KINASE-LIKE DOMAIN-CONTAINING"/>
    <property type="match status" value="1"/>
</dbReference>